<reference evidence="1" key="1">
    <citation type="submission" date="2018-05" db="EMBL/GenBank/DDBJ databases">
        <authorList>
            <person name="Lanie J.A."/>
            <person name="Ng W.-L."/>
            <person name="Kazmierczak K.M."/>
            <person name="Andrzejewski T.M."/>
            <person name="Davidsen T.M."/>
            <person name="Wayne K.J."/>
            <person name="Tettelin H."/>
            <person name="Glass J.I."/>
            <person name="Rusch D."/>
            <person name="Podicherti R."/>
            <person name="Tsui H.-C.T."/>
            <person name="Winkler M.E."/>
        </authorList>
    </citation>
    <scope>NUCLEOTIDE SEQUENCE</scope>
</reference>
<organism evidence="1">
    <name type="scientific">marine metagenome</name>
    <dbReference type="NCBI Taxonomy" id="408172"/>
    <lineage>
        <taxon>unclassified sequences</taxon>
        <taxon>metagenomes</taxon>
        <taxon>ecological metagenomes</taxon>
    </lineage>
</organism>
<dbReference type="AlphaFoldDB" id="A0A381SWI7"/>
<gene>
    <name evidence="1" type="ORF">METZ01_LOCUS60673</name>
</gene>
<accession>A0A381SWI7</accession>
<protein>
    <submittedName>
        <fullName evidence="1">Uncharacterized protein</fullName>
    </submittedName>
</protein>
<proteinExistence type="predicted"/>
<sequence>MTISTVILKPQKRLNTEMRNTDHIPVENSFHKS</sequence>
<evidence type="ECO:0000313" key="1">
    <source>
        <dbReference type="EMBL" id="SVA07819.1"/>
    </source>
</evidence>
<dbReference type="EMBL" id="UINC01003612">
    <property type="protein sequence ID" value="SVA07819.1"/>
    <property type="molecule type" value="Genomic_DNA"/>
</dbReference>
<name>A0A381SWI7_9ZZZZ</name>